<evidence type="ECO:0000313" key="6">
    <source>
        <dbReference type="Proteomes" id="UP000317977"/>
    </source>
</evidence>
<evidence type="ECO:0000256" key="2">
    <source>
        <dbReference type="SAM" id="SignalP"/>
    </source>
</evidence>
<dbReference type="Gene3D" id="1.10.238.10">
    <property type="entry name" value="EF-hand"/>
    <property type="match status" value="1"/>
</dbReference>
<comment type="caution">
    <text evidence="5">The sequence shown here is derived from an EMBL/GenBank/DDBJ whole genome shotgun (WGS) entry which is preliminary data.</text>
</comment>
<accession>A0A5C6EL02</accession>
<dbReference type="PROSITE" id="PS00018">
    <property type="entry name" value="EF_HAND_1"/>
    <property type="match status" value="1"/>
</dbReference>
<dbReference type="Gene3D" id="2.60.120.310">
    <property type="entry name" value="Copper type II, ascorbate-dependent monooxygenase, N-terminal domain"/>
    <property type="match status" value="1"/>
</dbReference>
<evidence type="ECO:0000256" key="1">
    <source>
        <dbReference type="ARBA" id="ARBA00023157"/>
    </source>
</evidence>
<gene>
    <name evidence="5" type="ORF">Poly59_44570</name>
</gene>
<dbReference type="PROSITE" id="PS50222">
    <property type="entry name" value="EF_HAND_2"/>
    <property type="match status" value="1"/>
</dbReference>
<organism evidence="5 6">
    <name type="scientific">Rubripirellula reticaptiva</name>
    <dbReference type="NCBI Taxonomy" id="2528013"/>
    <lineage>
        <taxon>Bacteria</taxon>
        <taxon>Pseudomonadati</taxon>
        <taxon>Planctomycetota</taxon>
        <taxon>Planctomycetia</taxon>
        <taxon>Pirellulales</taxon>
        <taxon>Pirellulaceae</taxon>
        <taxon>Rubripirellula</taxon>
    </lineage>
</organism>
<feature type="chain" id="PRO_5022997171" description="Thiol-disulfide oxidoreductase" evidence="2">
    <location>
        <begin position="18"/>
        <end position="679"/>
    </location>
</feature>
<dbReference type="InterPro" id="IPR014784">
    <property type="entry name" value="Cu2_ascorb_mOase-like_C"/>
</dbReference>
<reference evidence="5 6" key="1">
    <citation type="submission" date="2019-02" db="EMBL/GenBank/DDBJ databases">
        <title>Deep-cultivation of Planctomycetes and their phenomic and genomic characterization uncovers novel biology.</title>
        <authorList>
            <person name="Wiegand S."/>
            <person name="Jogler M."/>
            <person name="Boedeker C."/>
            <person name="Pinto D."/>
            <person name="Vollmers J."/>
            <person name="Rivas-Marin E."/>
            <person name="Kohn T."/>
            <person name="Peeters S.H."/>
            <person name="Heuer A."/>
            <person name="Rast P."/>
            <person name="Oberbeckmann S."/>
            <person name="Bunk B."/>
            <person name="Jeske O."/>
            <person name="Meyerdierks A."/>
            <person name="Storesund J.E."/>
            <person name="Kallscheuer N."/>
            <person name="Luecker S."/>
            <person name="Lage O.M."/>
            <person name="Pohl T."/>
            <person name="Merkel B.J."/>
            <person name="Hornburger P."/>
            <person name="Mueller R.-W."/>
            <person name="Bruemmer F."/>
            <person name="Labrenz M."/>
            <person name="Spormann A.M."/>
            <person name="Op Den Camp H."/>
            <person name="Overmann J."/>
            <person name="Amann R."/>
            <person name="Jetten M.S.M."/>
            <person name="Mascher T."/>
            <person name="Medema M.H."/>
            <person name="Devos D.P."/>
            <person name="Kaster A.-K."/>
            <person name="Ovreas L."/>
            <person name="Rohde M."/>
            <person name="Galperin M.Y."/>
            <person name="Jogler C."/>
        </authorList>
    </citation>
    <scope>NUCLEOTIDE SEQUENCE [LARGE SCALE GENOMIC DNA]</scope>
    <source>
        <strain evidence="5 6">Poly59</strain>
    </source>
</reference>
<feature type="signal peptide" evidence="2">
    <location>
        <begin position="1"/>
        <end position="17"/>
    </location>
</feature>
<dbReference type="SUPFAM" id="SSF47473">
    <property type="entry name" value="EF-hand"/>
    <property type="match status" value="1"/>
</dbReference>
<dbReference type="GO" id="GO:0005509">
    <property type="term" value="F:calcium ion binding"/>
    <property type="evidence" value="ECO:0007669"/>
    <property type="project" value="InterPro"/>
</dbReference>
<dbReference type="GO" id="GO:0005507">
    <property type="term" value="F:copper ion binding"/>
    <property type="evidence" value="ECO:0007669"/>
    <property type="project" value="InterPro"/>
</dbReference>
<dbReference type="InterPro" id="IPR013766">
    <property type="entry name" value="Thioredoxin_domain"/>
</dbReference>
<protein>
    <recommendedName>
        <fullName evidence="7">Thiol-disulfide oxidoreductase</fullName>
    </recommendedName>
</protein>
<dbReference type="InterPro" id="IPR008977">
    <property type="entry name" value="PHM/PNGase_F_dom_sf"/>
</dbReference>
<evidence type="ECO:0000313" key="5">
    <source>
        <dbReference type="EMBL" id="TWU49832.1"/>
    </source>
</evidence>
<dbReference type="Gene3D" id="2.60.120.230">
    <property type="match status" value="1"/>
</dbReference>
<dbReference type="PANTHER" id="PTHR43640:SF1">
    <property type="entry name" value="THIOREDOXIN-DEPENDENT PEROXIREDOXIN"/>
    <property type="match status" value="1"/>
</dbReference>
<proteinExistence type="predicted"/>
<dbReference type="AlphaFoldDB" id="A0A5C6EL02"/>
<dbReference type="GO" id="GO:0016209">
    <property type="term" value="F:antioxidant activity"/>
    <property type="evidence" value="ECO:0007669"/>
    <property type="project" value="InterPro"/>
</dbReference>
<dbReference type="Pfam" id="PF03712">
    <property type="entry name" value="Cu2_monoox_C"/>
    <property type="match status" value="1"/>
</dbReference>
<dbReference type="SUPFAM" id="SSF49742">
    <property type="entry name" value="PHM/PNGase F"/>
    <property type="match status" value="2"/>
</dbReference>
<dbReference type="EMBL" id="SJPX01000004">
    <property type="protein sequence ID" value="TWU49832.1"/>
    <property type="molecule type" value="Genomic_DNA"/>
</dbReference>
<dbReference type="Gene3D" id="3.40.30.10">
    <property type="entry name" value="Glutaredoxin"/>
    <property type="match status" value="1"/>
</dbReference>
<dbReference type="SUPFAM" id="SSF52833">
    <property type="entry name" value="Thioredoxin-like"/>
    <property type="match status" value="1"/>
</dbReference>
<sequence precursor="true">MLGSLGLLLLAFSTGLASEPNPSYPSNVPPFTLPSVTGEAVTYSVSDRADITVLCFLGTECPLARLYGPRLQALADRFDTDGVRFIGINSNVQDSMEELKQYAIDHSLTFPITKDYERSVALSAGATRTPEVVVVDRVGAVRYRGRIDDQYEPGIARSEATQHDLADAIAALVAGKPVANPVTTPVGCLIALPRITNQASLSNPLPKSAMQKSELPIDAPVTYCGQIASLLQRHCVECHREGEIGPFALDDFDEVVGWADMSIEVIDNHRMPPWHAADGHAEIANARLMPESDKQQLRDWVDAGMPYGDAKELPEPIKYVDGWQLPKQPDLELAMSTTPFEIPADETVEYQYYVVDPGFETDRWVKAAEVVPGNRAAVHHSIAFIRPPDGGDFRSIGLLSAYVPGQRRSELPDGYAQRIPAGSRIVFQMHYTPTGKPETDITRIGLVFTDESEVTHEVVTLGGIQQQFEIPPGDASYQVDGDIGYFPRDGILLSIMPHMHLRGKSFEFTTVRDGKKETLLEVPHYDFNWQHNYALADPVNLADVDDLSFVATFDNSDDNPTNPDPSEYVTWGDQTWQEMAVTFVAVAVPHEREVAKTVAVDVSADADNVKSPQETQRREKAKRFAAEYFARFDKNQDDSIDEDELPHSVRIFAFRSFDENRDQRITKDEIESQAYWRNQ</sequence>
<dbReference type="InterPro" id="IPR036249">
    <property type="entry name" value="Thioredoxin-like_sf"/>
</dbReference>
<keyword evidence="6" id="KW-1185">Reference proteome</keyword>
<dbReference type="InterPro" id="IPR047262">
    <property type="entry name" value="PRX-like1"/>
</dbReference>
<evidence type="ECO:0000259" key="3">
    <source>
        <dbReference type="PROSITE" id="PS50222"/>
    </source>
</evidence>
<dbReference type="PROSITE" id="PS51352">
    <property type="entry name" value="THIOREDOXIN_2"/>
    <property type="match status" value="1"/>
</dbReference>
<evidence type="ECO:0008006" key="7">
    <source>
        <dbReference type="Google" id="ProtNLM"/>
    </source>
</evidence>
<dbReference type="GO" id="GO:0016715">
    <property type="term" value="F:oxidoreductase activity, acting on paired donors, with incorporation or reduction of molecular oxygen, reduced ascorbate as one donor, and incorporation of one atom of oxygen"/>
    <property type="evidence" value="ECO:0007669"/>
    <property type="project" value="InterPro"/>
</dbReference>
<dbReference type="Pfam" id="PF00578">
    <property type="entry name" value="AhpC-TSA"/>
    <property type="match status" value="1"/>
</dbReference>
<name>A0A5C6EL02_9BACT</name>
<dbReference type="InterPro" id="IPR024548">
    <property type="entry name" value="Cu2_monoox_C"/>
</dbReference>
<dbReference type="InterPro" id="IPR000866">
    <property type="entry name" value="AhpC/TSA"/>
</dbReference>
<keyword evidence="2" id="KW-0732">Signal</keyword>
<dbReference type="Proteomes" id="UP000317977">
    <property type="component" value="Unassembled WGS sequence"/>
</dbReference>
<dbReference type="InterPro" id="IPR002048">
    <property type="entry name" value="EF_hand_dom"/>
</dbReference>
<feature type="domain" description="EF-hand" evidence="3">
    <location>
        <begin position="620"/>
        <end position="655"/>
    </location>
</feature>
<evidence type="ECO:0000259" key="4">
    <source>
        <dbReference type="PROSITE" id="PS51352"/>
    </source>
</evidence>
<keyword evidence="1" id="KW-1015">Disulfide bond</keyword>
<dbReference type="InterPro" id="IPR018247">
    <property type="entry name" value="EF_Hand_1_Ca_BS"/>
</dbReference>
<dbReference type="PANTHER" id="PTHR43640">
    <property type="entry name" value="OS07G0260300 PROTEIN"/>
    <property type="match status" value="1"/>
</dbReference>
<dbReference type="InterPro" id="IPR036939">
    <property type="entry name" value="Cu2_ascorb_mOase_N_sf"/>
</dbReference>
<feature type="domain" description="Thioredoxin" evidence="4">
    <location>
        <begin position="22"/>
        <end position="174"/>
    </location>
</feature>
<dbReference type="InterPro" id="IPR011992">
    <property type="entry name" value="EF-hand-dom_pair"/>
</dbReference>